<dbReference type="InterPro" id="IPR013320">
    <property type="entry name" value="ConA-like_dom_sf"/>
</dbReference>
<evidence type="ECO:0000259" key="5">
    <source>
        <dbReference type="SMART" id="SM00560"/>
    </source>
</evidence>
<feature type="compositionally biased region" description="Pro residues" evidence="3">
    <location>
        <begin position="27"/>
        <end position="52"/>
    </location>
</feature>
<sequence>MAAESAVSLPACGVRRPEGGINHERSLPPPPPPRPPPSPSPPPPPPPAPLSPTHPSRLRHHRTRHHLHSHHRHHSTSPLPSPAFPSTAFPSPSLPLPSPSPAFPLSPMALLVTHLSLGTYPGNMALRFSAAHNDVVRVPHELSMNGPLISSWTVELWLLAAEHQQPPASGRHVTLVSFPGRHPSLSLSTDGFATASLRTTNGSWYSYEGSTPLNDGKWHHVAATWDGTDDEPSNRELYLYVDGQLEAPGDEDEDGLQGPKTPEAIGYEVMRDCVDGMCEEGMQIGGLYCCGGEAYTGQFFNGTLDEVRVWSRALGWPEITARMNDPLYAGDQDQLLFYFPMDEAGMEMGSNVIQSTALYWPTWIESSAPLSCSEGSRAPVCVRLATYGAPQNAAAPMRYYSFGTSLFYVLLAAAVGAAVGAVSTYTSVTGQLPPAIARACYCLDFLPFAGYSAARSASLDRPNDWTWATPPREQPPSSRPTPSSTPRTYGGV</sequence>
<accession>A0AB34IWN5</accession>
<organism evidence="6 7">
    <name type="scientific">Prymnesium parvum</name>
    <name type="common">Toxic golden alga</name>
    <dbReference type="NCBI Taxonomy" id="97485"/>
    <lineage>
        <taxon>Eukaryota</taxon>
        <taxon>Haptista</taxon>
        <taxon>Haptophyta</taxon>
        <taxon>Prymnesiophyceae</taxon>
        <taxon>Prymnesiales</taxon>
        <taxon>Prymnesiaceae</taxon>
        <taxon>Prymnesium</taxon>
    </lineage>
</organism>
<dbReference type="AlphaFoldDB" id="A0AB34IWN5"/>
<dbReference type="Proteomes" id="UP001515480">
    <property type="component" value="Unassembled WGS sequence"/>
</dbReference>
<evidence type="ECO:0000256" key="1">
    <source>
        <dbReference type="ARBA" id="ARBA00022729"/>
    </source>
</evidence>
<dbReference type="SUPFAM" id="SSF49899">
    <property type="entry name" value="Concanavalin A-like lectins/glucanases"/>
    <property type="match status" value="1"/>
</dbReference>
<feature type="region of interest" description="Disordered" evidence="3">
    <location>
        <begin position="1"/>
        <end position="92"/>
    </location>
</feature>
<reference evidence="6 7" key="1">
    <citation type="journal article" date="2024" name="Science">
        <title>Giant polyketide synthase enzymes in the biosynthesis of giant marine polyether toxins.</title>
        <authorList>
            <person name="Fallon T.R."/>
            <person name="Shende V.V."/>
            <person name="Wierzbicki I.H."/>
            <person name="Pendleton A.L."/>
            <person name="Watervoot N.F."/>
            <person name="Auber R.P."/>
            <person name="Gonzalez D.J."/>
            <person name="Wisecaver J.H."/>
            <person name="Moore B.S."/>
        </authorList>
    </citation>
    <scope>NUCLEOTIDE SEQUENCE [LARGE SCALE GENOMIC DNA]</scope>
    <source>
        <strain evidence="6 7">12B1</strain>
    </source>
</reference>
<evidence type="ECO:0000256" key="3">
    <source>
        <dbReference type="SAM" id="MobiDB-lite"/>
    </source>
</evidence>
<name>A0AB34IWN5_PRYPA</name>
<dbReference type="SMART" id="SM00560">
    <property type="entry name" value="LamGL"/>
    <property type="match status" value="1"/>
</dbReference>
<dbReference type="Gene3D" id="2.60.120.200">
    <property type="match status" value="1"/>
</dbReference>
<dbReference type="EMBL" id="JBGBPQ010000017">
    <property type="protein sequence ID" value="KAL1507567.1"/>
    <property type="molecule type" value="Genomic_DNA"/>
</dbReference>
<feature type="transmembrane region" description="Helical" evidence="4">
    <location>
        <begin position="406"/>
        <end position="428"/>
    </location>
</feature>
<keyword evidence="7" id="KW-1185">Reference proteome</keyword>
<evidence type="ECO:0000313" key="7">
    <source>
        <dbReference type="Proteomes" id="UP001515480"/>
    </source>
</evidence>
<feature type="domain" description="LamG-like jellyroll fold" evidence="5">
    <location>
        <begin position="150"/>
        <end position="317"/>
    </location>
</feature>
<keyword evidence="4" id="KW-0472">Membrane</keyword>
<keyword evidence="4" id="KW-0812">Transmembrane</keyword>
<keyword evidence="1" id="KW-0732">Signal</keyword>
<gene>
    <name evidence="6" type="ORF">AB1Y20_007187</name>
</gene>
<feature type="region of interest" description="Disordered" evidence="3">
    <location>
        <begin position="461"/>
        <end position="492"/>
    </location>
</feature>
<dbReference type="InterPro" id="IPR006558">
    <property type="entry name" value="LamG-like"/>
</dbReference>
<feature type="compositionally biased region" description="Basic and acidic residues" evidence="3">
    <location>
        <begin position="15"/>
        <end position="26"/>
    </location>
</feature>
<evidence type="ECO:0000313" key="6">
    <source>
        <dbReference type="EMBL" id="KAL1507567.1"/>
    </source>
</evidence>
<keyword evidence="2" id="KW-1015">Disulfide bond</keyword>
<feature type="compositionally biased region" description="Basic residues" evidence="3">
    <location>
        <begin position="56"/>
        <end position="75"/>
    </location>
</feature>
<evidence type="ECO:0000256" key="2">
    <source>
        <dbReference type="ARBA" id="ARBA00023157"/>
    </source>
</evidence>
<comment type="caution">
    <text evidence="6">The sequence shown here is derived from an EMBL/GenBank/DDBJ whole genome shotgun (WGS) entry which is preliminary data.</text>
</comment>
<dbReference type="Pfam" id="PF13385">
    <property type="entry name" value="Laminin_G_3"/>
    <property type="match status" value="1"/>
</dbReference>
<keyword evidence="4" id="KW-1133">Transmembrane helix</keyword>
<feature type="compositionally biased region" description="Low complexity" evidence="3">
    <location>
        <begin position="480"/>
        <end position="492"/>
    </location>
</feature>
<evidence type="ECO:0000256" key="4">
    <source>
        <dbReference type="SAM" id="Phobius"/>
    </source>
</evidence>
<proteinExistence type="predicted"/>
<protein>
    <recommendedName>
        <fullName evidence="5">LamG-like jellyroll fold domain-containing protein</fullName>
    </recommendedName>
</protein>